<dbReference type="EMBL" id="UINC01014097">
    <property type="protein sequence ID" value="SVA60376.1"/>
    <property type="molecule type" value="Genomic_DNA"/>
</dbReference>
<name>A0A381X6K4_9ZZZZ</name>
<reference evidence="1" key="1">
    <citation type="submission" date="2018-05" db="EMBL/GenBank/DDBJ databases">
        <authorList>
            <person name="Lanie J.A."/>
            <person name="Ng W.-L."/>
            <person name="Kazmierczak K.M."/>
            <person name="Andrzejewski T.M."/>
            <person name="Davidsen T.M."/>
            <person name="Wayne K.J."/>
            <person name="Tettelin H."/>
            <person name="Glass J.I."/>
            <person name="Rusch D."/>
            <person name="Podicherti R."/>
            <person name="Tsui H.-C.T."/>
            <person name="Winkler M.E."/>
        </authorList>
    </citation>
    <scope>NUCLEOTIDE SEQUENCE</scope>
</reference>
<gene>
    <name evidence="1" type="ORF">METZ01_LOCUS113230</name>
</gene>
<proteinExistence type="predicted"/>
<evidence type="ECO:0000313" key="1">
    <source>
        <dbReference type="EMBL" id="SVA60376.1"/>
    </source>
</evidence>
<feature type="non-terminal residue" evidence="1">
    <location>
        <position position="24"/>
    </location>
</feature>
<organism evidence="1">
    <name type="scientific">marine metagenome</name>
    <dbReference type="NCBI Taxonomy" id="408172"/>
    <lineage>
        <taxon>unclassified sequences</taxon>
        <taxon>metagenomes</taxon>
        <taxon>ecological metagenomes</taxon>
    </lineage>
</organism>
<dbReference type="AlphaFoldDB" id="A0A381X6K4"/>
<protein>
    <submittedName>
        <fullName evidence="1">Uncharacterized protein</fullName>
    </submittedName>
</protein>
<accession>A0A381X6K4</accession>
<feature type="non-terminal residue" evidence="1">
    <location>
        <position position="1"/>
    </location>
</feature>
<sequence>VRLEKQKIEKKHGMVLMPFYDSLH</sequence>